<feature type="domain" description="Leucine-rich repeat-containing protein 37 N-terminal" evidence="2">
    <location>
        <begin position="62"/>
        <end position="133"/>
    </location>
</feature>
<dbReference type="Pfam" id="PF15779">
    <property type="entry name" value="LRRC37"/>
    <property type="match status" value="3"/>
</dbReference>
<dbReference type="PANTHER" id="PTHR23045:SF19">
    <property type="entry name" value="LEUCINE-RICH REPEAT-CONTAINING PROTEIN 37A-RELATED"/>
    <property type="match status" value="1"/>
</dbReference>
<feature type="compositionally biased region" description="Polar residues" evidence="1">
    <location>
        <begin position="102"/>
        <end position="114"/>
    </location>
</feature>
<evidence type="ECO:0000259" key="2">
    <source>
        <dbReference type="Pfam" id="PF15779"/>
    </source>
</evidence>
<feature type="domain" description="Leucine-rich repeat-containing protein 37 N-terminal" evidence="2">
    <location>
        <begin position="138"/>
        <end position="188"/>
    </location>
</feature>
<protein>
    <submittedName>
        <fullName evidence="4">Leucine-rich repeat-containing protein 37A-like</fullName>
    </submittedName>
</protein>
<dbReference type="GeneID" id="116548537"/>
<dbReference type="InterPro" id="IPR015753">
    <property type="entry name" value="LRRC37"/>
</dbReference>
<evidence type="ECO:0000313" key="3">
    <source>
        <dbReference type="Proteomes" id="UP000504640"/>
    </source>
</evidence>
<dbReference type="RefSeq" id="XP_032129836.1">
    <property type="nucleotide sequence ID" value="XM_032273945.1"/>
</dbReference>
<feature type="compositionally biased region" description="Low complexity" evidence="1">
    <location>
        <begin position="120"/>
        <end position="138"/>
    </location>
</feature>
<organism evidence="3 4">
    <name type="scientific">Sapajus apella</name>
    <name type="common">Brown-capped capuchin</name>
    <name type="synonym">Cebus apella</name>
    <dbReference type="NCBI Taxonomy" id="9515"/>
    <lineage>
        <taxon>Eukaryota</taxon>
        <taxon>Metazoa</taxon>
        <taxon>Chordata</taxon>
        <taxon>Craniata</taxon>
        <taxon>Vertebrata</taxon>
        <taxon>Euteleostomi</taxon>
        <taxon>Mammalia</taxon>
        <taxon>Eutheria</taxon>
        <taxon>Euarchontoglires</taxon>
        <taxon>Primates</taxon>
        <taxon>Haplorrhini</taxon>
        <taxon>Platyrrhini</taxon>
        <taxon>Cebidae</taxon>
        <taxon>Cebinae</taxon>
        <taxon>Sapajus</taxon>
    </lineage>
</organism>
<sequence>MVIEPSLIQQMAPSLPPEFPQELKPFLTQQDVPAQIPEPPLETEPSPTQQEATVQALEPPKEVEPSSQQMVPAEVPELSKEVAAQPPAHSEVTLPHPDRVQTQHSNLTQTTVQPSDLGLTITPESTTEVEPSTALTTTAPPPKHPEVTLPPADKGQTQHANLTQLTVQPSDLGLTITPESTTEAEPSTALMTTAAPPKHPEVTLPPSDKGQTQHSNLTSVVVQSLDLEFTITTEPTTEVKLSPTTEETSTQPPDQGLAITPEPTTE</sequence>
<feature type="domain" description="Leucine-rich repeat-containing protein 37 N-terminal" evidence="2">
    <location>
        <begin position="193"/>
        <end position="243"/>
    </location>
</feature>
<feature type="compositionally biased region" description="Low complexity" evidence="1">
    <location>
        <begin position="242"/>
        <end position="253"/>
    </location>
</feature>
<feature type="non-terminal residue" evidence="4">
    <location>
        <position position="266"/>
    </location>
</feature>
<dbReference type="Proteomes" id="UP000504640">
    <property type="component" value="Unplaced"/>
</dbReference>
<evidence type="ECO:0000256" key="1">
    <source>
        <dbReference type="SAM" id="MobiDB-lite"/>
    </source>
</evidence>
<evidence type="ECO:0000313" key="4">
    <source>
        <dbReference type="RefSeq" id="XP_032129836.1"/>
    </source>
</evidence>
<gene>
    <name evidence="4" type="primary">LOC116548537</name>
</gene>
<accession>A0A6J3HIB2</accession>
<feature type="compositionally biased region" description="Polar residues" evidence="1">
    <location>
        <begin position="155"/>
        <end position="169"/>
    </location>
</feature>
<keyword evidence="3" id="KW-1185">Reference proteome</keyword>
<feature type="region of interest" description="Disordered" evidence="1">
    <location>
        <begin position="1"/>
        <end position="216"/>
    </location>
</feature>
<feature type="region of interest" description="Disordered" evidence="1">
    <location>
        <begin position="233"/>
        <end position="266"/>
    </location>
</feature>
<proteinExistence type="predicted"/>
<reference evidence="4" key="1">
    <citation type="submission" date="2025-08" db="UniProtKB">
        <authorList>
            <consortium name="RefSeq"/>
        </authorList>
    </citation>
    <scope>IDENTIFICATION</scope>
    <source>
        <tissue evidence="4">Blood</tissue>
    </source>
</reference>
<dbReference type="InterPro" id="IPR032754">
    <property type="entry name" value="LRRC37_N"/>
</dbReference>
<name>A0A6J3HIB2_SAPAP</name>
<feature type="compositionally biased region" description="Low complexity" evidence="1">
    <location>
        <begin position="177"/>
        <end position="189"/>
    </location>
</feature>
<dbReference type="AlphaFoldDB" id="A0A6J3HIB2"/>
<dbReference type="PANTHER" id="PTHR23045">
    <property type="entry name" value="LEUCINE-RICH REPEAT-CONTAINING PROTEIN 37A"/>
    <property type="match status" value="1"/>
</dbReference>